<dbReference type="Pfam" id="PF00248">
    <property type="entry name" value="Aldo_ket_red"/>
    <property type="match status" value="1"/>
</dbReference>
<evidence type="ECO:0000256" key="1">
    <source>
        <dbReference type="ARBA" id="ARBA00023002"/>
    </source>
</evidence>
<dbReference type="Gene3D" id="3.20.20.100">
    <property type="entry name" value="NADP-dependent oxidoreductase domain"/>
    <property type="match status" value="1"/>
</dbReference>
<dbReference type="InterPro" id="IPR036812">
    <property type="entry name" value="NAD(P)_OxRdtase_dom_sf"/>
</dbReference>
<reference evidence="4" key="1">
    <citation type="submission" date="2015-08" db="EMBL/GenBank/DDBJ databases">
        <authorList>
            <person name="Babu N.S."/>
            <person name="Beckwith C.J."/>
            <person name="Beseler K.G."/>
            <person name="Brison A."/>
            <person name="Carone J.V."/>
            <person name="Caskin T.P."/>
            <person name="Diamond M."/>
            <person name="Durham M.E."/>
            <person name="Foxe J.M."/>
            <person name="Go M."/>
            <person name="Henderson B.A."/>
            <person name="Jones I.B."/>
            <person name="McGettigan J.A."/>
            <person name="Micheletti S.J."/>
            <person name="Nasrallah M.E."/>
            <person name="Ortiz D."/>
            <person name="Piller C.R."/>
            <person name="Privatt S.R."/>
            <person name="Schneider S.L."/>
            <person name="Sharp S."/>
            <person name="Smith T.C."/>
            <person name="Stanton J.D."/>
            <person name="Ullery H.E."/>
            <person name="Wilson R.J."/>
            <person name="Serrano M.G."/>
            <person name="Buck G."/>
            <person name="Lee V."/>
            <person name="Wang Y."/>
            <person name="Carvalho R."/>
            <person name="Voegtly L."/>
            <person name="Shi R."/>
            <person name="Duckworth R."/>
            <person name="Johnson A."/>
            <person name="Loviza R."/>
            <person name="Walstead R."/>
            <person name="Shah Z."/>
            <person name="Kiflezghi M."/>
            <person name="Wade K."/>
            <person name="Ball S.L."/>
            <person name="Bradley K.W."/>
            <person name="Asai D.J."/>
            <person name="Bowman C.A."/>
            <person name="Russell D.A."/>
            <person name="Pope W.H."/>
            <person name="Jacobs-Sera D."/>
            <person name="Hendrix R.W."/>
            <person name="Hatfull G.F."/>
        </authorList>
    </citation>
    <scope>NUCLEOTIDE SEQUENCE [LARGE SCALE GENOMIC DNA]</scope>
    <source>
        <strain evidence="4">JCM 19170</strain>
    </source>
</reference>
<dbReference type="InterPro" id="IPR020471">
    <property type="entry name" value="AKR"/>
</dbReference>
<organism evidence="3 4">
    <name type="scientific">Tepidiphilus thermophilus</name>
    <dbReference type="NCBI Taxonomy" id="876478"/>
    <lineage>
        <taxon>Bacteria</taxon>
        <taxon>Pseudomonadati</taxon>
        <taxon>Pseudomonadota</taxon>
        <taxon>Hydrogenophilia</taxon>
        <taxon>Hydrogenophilales</taxon>
        <taxon>Hydrogenophilaceae</taxon>
        <taxon>Tepidiphilus</taxon>
    </lineage>
</organism>
<dbReference type="RefSeq" id="WP_082438463.1">
    <property type="nucleotide sequence ID" value="NZ_CYHH01000017.1"/>
</dbReference>
<dbReference type="SUPFAM" id="SSF51430">
    <property type="entry name" value="NAD(P)-linked oxidoreductase"/>
    <property type="match status" value="1"/>
</dbReference>
<feature type="domain" description="NADP-dependent oxidoreductase" evidence="2">
    <location>
        <begin position="15"/>
        <end position="287"/>
    </location>
</feature>
<dbReference type="InterPro" id="IPR050523">
    <property type="entry name" value="AKR_Detox_Biosynth"/>
</dbReference>
<protein>
    <submittedName>
        <fullName evidence="3">Predicted oxidoreductase (Related to aryl-alcohol dehydrogenase)</fullName>
    </submittedName>
</protein>
<dbReference type="GO" id="GO:0016491">
    <property type="term" value="F:oxidoreductase activity"/>
    <property type="evidence" value="ECO:0007669"/>
    <property type="project" value="UniProtKB-KW"/>
</dbReference>
<evidence type="ECO:0000313" key="3">
    <source>
        <dbReference type="EMBL" id="CUB08023.1"/>
    </source>
</evidence>
<dbReference type="EMBL" id="CYHH01000017">
    <property type="protein sequence ID" value="CUB08023.1"/>
    <property type="molecule type" value="Genomic_DNA"/>
</dbReference>
<evidence type="ECO:0000313" key="4">
    <source>
        <dbReference type="Proteomes" id="UP000182108"/>
    </source>
</evidence>
<keyword evidence="4" id="KW-1185">Reference proteome</keyword>
<name>A0A0K6IY57_9PROT</name>
<dbReference type="OrthoDB" id="5288808at2"/>
<accession>A0A0K6IY57</accession>
<sequence length="308" mass="35000">MEYRTLGDDALQVSAICMGTMTFGEQNDEAQAHALLDRAWEAGVNFYDTAEMYPVPARAETYGATERILGTWLKRKPRDRVILATKAAGPARSLNWIRGGPSGFDERNLREAIEGSLRRLQTDYVDLYQLHWPDRNQPMFGDWRFDPDKERPTVPILAQLEALAKLVEEGKIRYVGVSNEHSWGVMQFVRLAEEHGLPRIVSIQNAYHLMNRTFEYGLEEVCFRERVGLLAYSPLAFGLLSGKYLADPQAEGRLTRFANFGQRYAKPNVQPAVEAYAQLARELGVSPGPSHSNDMHFLKIFRKVVHVQ</sequence>
<dbReference type="PRINTS" id="PR00069">
    <property type="entry name" value="ALDKETRDTASE"/>
</dbReference>
<proteinExistence type="predicted"/>
<evidence type="ECO:0000259" key="2">
    <source>
        <dbReference type="Pfam" id="PF00248"/>
    </source>
</evidence>
<dbReference type="CDD" id="cd19094">
    <property type="entry name" value="AKR_Tas-like"/>
    <property type="match status" value="1"/>
</dbReference>
<dbReference type="AlphaFoldDB" id="A0A0K6IY57"/>
<keyword evidence="1" id="KW-0560">Oxidoreductase</keyword>
<dbReference type="Proteomes" id="UP000182108">
    <property type="component" value="Unassembled WGS sequence"/>
</dbReference>
<dbReference type="InterPro" id="IPR023210">
    <property type="entry name" value="NADP_OxRdtase_dom"/>
</dbReference>
<dbReference type="PANTHER" id="PTHR43364">
    <property type="entry name" value="NADH-SPECIFIC METHYLGLYOXAL REDUCTASE-RELATED"/>
    <property type="match status" value="1"/>
</dbReference>
<gene>
    <name evidence="3" type="ORF">Ga0061068_11725</name>
</gene>
<dbReference type="PANTHER" id="PTHR43364:SF4">
    <property type="entry name" value="NAD(P)-LINKED OXIDOREDUCTASE SUPERFAMILY PROTEIN"/>
    <property type="match status" value="1"/>
</dbReference>